<dbReference type="AlphaFoldDB" id="A0A9J6PG93"/>
<proteinExistence type="predicted"/>
<reference evidence="1" key="1">
    <citation type="submission" date="2022-06" db="EMBL/GenBank/DDBJ databases">
        <title>Isolation and Genomics of Futiania mangrovii gen. nov., sp. nov., a Rare and Metabolically-versatile member in the Class Alphaproteobacteria.</title>
        <authorList>
            <person name="Liu L."/>
            <person name="Huang W.-C."/>
            <person name="Pan J."/>
            <person name="Li J."/>
            <person name="Huang Y."/>
            <person name="Du H."/>
            <person name="Liu Y."/>
            <person name="Li M."/>
        </authorList>
    </citation>
    <scope>NUCLEOTIDE SEQUENCE</scope>
    <source>
        <strain evidence="1">FT118</strain>
    </source>
</reference>
<dbReference type="RefSeq" id="WP_269332763.1">
    <property type="nucleotide sequence ID" value="NZ_JAMZFT010000002.1"/>
</dbReference>
<comment type="caution">
    <text evidence="1">The sequence shown here is derived from an EMBL/GenBank/DDBJ whole genome shotgun (WGS) entry which is preliminary data.</text>
</comment>
<organism evidence="1 2">
    <name type="scientific">Futiania mangrovi</name>
    <dbReference type="NCBI Taxonomy" id="2959716"/>
    <lineage>
        <taxon>Bacteria</taxon>
        <taxon>Pseudomonadati</taxon>
        <taxon>Pseudomonadota</taxon>
        <taxon>Alphaproteobacteria</taxon>
        <taxon>Futianiales</taxon>
        <taxon>Futianiaceae</taxon>
        <taxon>Futiania</taxon>
    </lineage>
</organism>
<dbReference type="Gene3D" id="1.10.3700.10">
    <property type="entry name" value="AGR C 984p-like"/>
    <property type="match status" value="1"/>
</dbReference>
<dbReference type="SUPFAM" id="SSF158837">
    <property type="entry name" value="AGR C 984p-like"/>
    <property type="match status" value="1"/>
</dbReference>
<dbReference type="InterPro" id="IPR010626">
    <property type="entry name" value="DUF1217"/>
</dbReference>
<name>A0A9J6PG93_9PROT</name>
<evidence type="ECO:0000313" key="1">
    <source>
        <dbReference type="EMBL" id="MCP1336819.1"/>
    </source>
</evidence>
<evidence type="ECO:0000313" key="2">
    <source>
        <dbReference type="Proteomes" id="UP001055804"/>
    </source>
</evidence>
<sequence length="283" mass="30293">MAGFSPILPMGGYTGLKFLDRTAEKQRIAFEKSPMMAREVQHFLENIASADTPEKLLSDPLLAKVALGAFGLEGERGKKAFLQRILEQGTDNREAFANRIADGRFRKLAKAFGYGNAGGAPVTDPRFAAEIVARYREMQFEVAIGEQDNAMRLALNFRREVPEIVAALTEDADGWLQILGQQPLRRVVEAAFGLPAAFAQIDIDRQVEILQDKATQLFGESSARAFGGDDGEANIETVLRRFLAREAASGPAGLSTPAARALSLLGGGGAGGASAASLLLARA</sequence>
<keyword evidence="2" id="KW-1185">Reference proteome</keyword>
<accession>A0A9J6PG93</accession>
<dbReference type="InterPro" id="IPR023157">
    <property type="entry name" value="AGR-C-984p-like_sf"/>
</dbReference>
<dbReference type="EMBL" id="JAMZFT010000002">
    <property type="protein sequence ID" value="MCP1336819.1"/>
    <property type="molecule type" value="Genomic_DNA"/>
</dbReference>
<gene>
    <name evidence="1" type="ORF">NJQ99_10400</name>
</gene>
<dbReference type="Proteomes" id="UP001055804">
    <property type="component" value="Unassembled WGS sequence"/>
</dbReference>
<protein>
    <submittedName>
        <fullName evidence="1">DUF1217 domain-containing protein</fullName>
    </submittedName>
</protein>
<dbReference type="Pfam" id="PF06748">
    <property type="entry name" value="DUF1217"/>
    <property type="match status" value="1"/>
</dbReference>